<evidence type="ECO:0000313" key="11">
    <source>
        <dbReference type="Proteomes" id="UP001149140"/>
    </source>
</evidence>
<dbReference type="PRINTS" id="PR00368">
    <property type="entry name" value="FADPNR"/>
</dbReference>
<dbReference type="Pfam" id="PF07992">
    <property type="entry name" value="Pyr_redox_2"/>
    <property type="match status" value="1"/>
</dbReference>
<evidence type="ECO:0000256" key="1">
    <source>
        <dbReference type="ARBA" id="ARBA00005272"/>
    </source>
</evidence>
<keyword evidence="8" id="KW-0812">Transmembrane</keyword>
<evidence type="ECO:0000256" key="7">
    <source>
        <dbReference type="ARBA" id="ARBA00047599"/>
    </source>
</evidence>
<dbReference type="GO" id="GO:0050136">
    <property type="term" value="F:NADH dehydrogenase (quinone) (non-electrogenic) activity"/>
    <property type="evidence" value="ECO:0007669"/>
    <property type="project" value="UniProtKB-EC"/>
</dbReference>
<dbReference type="SUPFAM" id="SSF51905">
    <property type="entry name" value="FAD/NAD(P)-binding domain"/>
    <property type="match status" value="1"/>
</dbReference>
<comment type="similarity">
    <text evidence="1">Belongs to the NADH dehydrogenase family.</text>
</comment>
<keyword evidence="4" id="KW-0274">FAD</keyword>
<dbReference type="RefSeq" id="WP_270038688.1">
    <property type="nucleotide sequence ID" value="NZ_JAPDOD010000003.1"/>
</dbReference>
<comment type="catalytic activity">
    <reaction evidence="7">
        <text>a quinone + NADH + H(+) = a quinol + NAD(+)</text>
        <dbReference type="Rhea" id="RHEA:46160"/>
        <dbReference type="ChEBI" id="CHEBI:15378"/>
        <dbReference type="ChEBI" id="CHEBI:24646"/>
        <dbReference type="ChEBI" id="CHEBI:57540"/>
        <dbReference type="ChEBI" id="CHEBI:57945"/>
        <dbReference type="ChEBI" id="CHEBI:132124"/>
        <dbReference type="EC" id="1.6.5.9"/>
    </reaction>
</comment>
<dbReference type="AlphaFoldDB" id="A0A9X3MQG3"/>
<dbReference type="PANTHER" id="PTHR43706">
    <property type="entry name" value="NADH DEHYDROGENASE"/>
    <property type="match status" value="1"/>
</dbReference>
<dbReference type="PRINTS" id="PR00411">
    <property type="entry name" value="PNDRDTASEI"/>
</dbReference>
<dbReference type="Proteomes" id="UP001149140">
    <property type="component" value="Unassembled WGS sequence"/>
</dbReference>
<dbReference type="EMBL" id="JAPDOD010000003">
    <property type="protein sequence ID" value="MDA0159926.1"/>
    <property type="molecule type" value="Genomic_DNA"/>
</dbReference>
<keyword evidence="3" id="KW-0285">Flavoprotein</keyword>
<accession>A0A9X3MQG3</accession>
<dbReference type="PANTHER" id="PTHR43706:SF47">
    <property type="entry name" value="EXTERNAL NADH-UBIQUINONE OXIDOREDUCTASE 1, MITOCHONDRIAL-RELATED"/>
    <property type="match status" value="1"/>
</dbReference>
<keyword evidence="8" id="KW-1133">Transmembrane helix</keyword>
<keyword evidence="11" id="KW-1185">Reference proteome</keyword>
<evidence type="ECO:0000313" key="10">
    <source>
        <dbReference type="EMBL" id="MDA0159926.1"/>
    </source>
</evidence>
<evidence type="ECO:0000256" key="8">
    <source>
        <dbReference type="SAM" id="Phobius"/>
    </source>
</evidence>
<feature type="transmembrane region" description="Helical" evidence="8">
    <location>
        <begin position="366"/>
        <end position="385"/>
    </location>
</feature>
<evidence type="ECO:0000256" key="2">
    <source>
        <dbReference type="ARBA" id="ARBA00012637"/>
    </source>
</evidence>
<evidence type="ECO:0000256" key="4">
    <source>
        <dbReference type="ARBA" id="ARBA00022827"/>
    </source>
</evidence>
<keyword evidence="8" id="KW-0472">Membrane</keyword>
<name>A0A9X3MQG3_9ACTN</name>
<keyword evidence="5" id="KW-0560">Oxidoreductase</keyword>
<reference evidence="10" key="1">
    <citation type="submission" date="2022-10" db="EMBL/GenBank/DDBJ databases">
        <title>The WGS of Solirubrobacter ginsenosidimutans DSM 21036.</title>
        <authorList>
            <person name="Jiang Z."/>
        </authorList>
    </citation>
    <scope>NUCLEOTIDE SEQUENCE</scope>
    <source>
        <strain evidence="10">DSM 21036</strain>
    </source>
</reference>
<protein>
    <recommendedName>
        <fullName evidence="2">NADH:ubiquinone reductase (non-electrogenic)</fullName>
        <ecNumber evidence="2">1.6.5.9</ecNumber>
    </recommendedName>
</protein>
<feature type="domain" description="FAD/NAD(P)-binding" evidence="9">
    <location>
        <begin position="4"/>
        <end position="323"/>
    </location>
</feature>
<evidence type="ECO:0000256" key="3">
    <source>
        <dbReference type="ARBA" id="ARBA00022630"/>
    </source>
</evidence>
<comment type="caution">
    <text evidence="10">The sequence shown here is derived from an EMBL/GenBank/DDBJ whole genome shotgun (WGS) entry which is preliminary data.</text>
</comment>
<dbReference type="InterPro" id="IPR023753">
    <property type="entry name" value="FAD/NAD-binding_dom"/>
</dbReference>
<dbReference type="EC" id="1.6.5.9" evidence="2"/>
<keyword evidence="6" id="KW-0520">NAD</keyword>
<dbReference type="InterPro" id="IPR036188">
    <property type="entry name" value="FAD/NAD-bd_sf"/>
</dbReference>
<dbReference type="InterPro" id="IPR045024">
    <property type="entry name" value="NDH-2"/>
</dbReference>
<evidence type="ECO:0000256" key="5">
    <source>
        <dbReference type="ARBA" id="ARBA00023002"/>
    </source>
</evidence>
<evidence type="ECO:0000256" key="6">
    <source>
        <dbReference type="ARBA" id="ARBA00023027"/>
    </source>
</evidence>
<organism evidence="10 11">
    <name type="scientific">Solirubrobacter ginsenosidimutans</name>
    <dbReference type="NCBI Taxonomy" id="490573"/>
    <lineage>
        <taxon>Bacteria</taxon>
        <taxon>Bacillati</taxon>
        <taxon>Actinomycetota</taxon>
        <taxon>Thermoleophilia</taxon>
        <taxon>Solirubrobacterales</taxon>
        <taxon>Solirubrobacteraceae</taxon>
        <taxon>Solirubrobacter</taxon>
    </lineage>
</organism>
<evidence type="ECO:0000259" key="9">
    <source>
        <dbReference type="Pfam" id="PF07992"/>
    </source>
</evidence>
<dbReference type="Gene3D" id="3.50.50.100">
    <property type="match status" value="1"/>
</dbReference>
<gene>
    <name evidence="10" type="ORF">OM076_06615</name>
</gene>
<proteinExistence type="inferred from homology"/>
<sequence>MSHRVVIVGAGFGGLFAARALRRAPVEVTVVDRTNHHLFQPLLYQMATGVLAEGDIAPPIREVLRRQDNARVVLGDVVDIDLAARELTLDCQGTSSTVPYDSLIVAAGAAQSYFGHDEFAEHAPGLKTLDDALALRARIFGAFEMAELESDPERRAAWLTFVVVGAGPTGVELAGQIAELSRRGLRRNFRTFEPADARVILVEGAEHVLAPFPAPLRERARRDLERVGVEVRLHTTVTGVDADGLDVTAGRIEARTKIWAAGVQASPLGATLATRSGAPTDSAGRVAVRPDCTLPGHPEVFVVGDLMSLDHLPGVAEVAMQSGTHAARTVVRRLRGDVRERRFRYHDLGTMATIARFRAVASIGRLRMTGVAAWLLWLFVHLLFLTGHKNRIAAVANWAVAFLGRARPQRAINGVEASDLFATVRRR</sequence>